<name>A0A5C4RCW6_PHOLU</name>
<accession>A0A5C4RCW6</accession>
<evidence type="ECO:0000313" key="3">
    <source>
        <dbReference type="EMBL" id="TNH41867.1"/>
    </source>
</evidence>
<dbReference type="RefSeq" id="WP_139656974.1">
    <property type="nucleotide sequence ID" value="NZ_CAWOQH010000189.1"/>
</dbReference>
<reference evidence="2 4" key="1">
    <citation type="submission" date="2019-01" db="EMBL/GenBank/DDBJ databases">
        <title>Draft genome assembly of Photorhabdus luminescens subsp. sonorensis Caborca.</title>
        <authorList>
            <person name="Duong D.A."/>
            <person name="Espinosa-Artiles P."/>
            <person name="Orozco R.A."/>
            <person name="Molnar I."/>
            <person name="Stock P."/>
        </authorList>
    </citation>
    <scope>NUCLEOTIDE SEQUENCE [LARGE SCALE GENOMIC DNA]</scope>
    <source>
        <strain evidence="2 4">Caborca</strain>
    </source>
</reference>
<evidence type="ECO:0000313" key="4">
    <source>
        <dbReference type="Proteomes" id="UP000307592"/>
    </source>
</evidence>
<dbReference type="EMBL" id="SBIJ01000060">
    <property type="protein sequence ID" value="TNH41867.1"/>
    <property type="molecule type" value="Genomic_DNA"/>
</dbReference>
<sequence>MLNNNEDVEIDIMTKKKQASVKLINNTGREIISYAISHHYSSVFKHSFEEDGVIKPASGLKLSPGDSRDIAIKNINAIDKLKPECKSKKEMLVDYNIGITTTGTDWWIIMWVEKDNGKESIYLSSPNNFRGIMDFLEKKVLGINDAIPATEIIHKVAKTLVNMIFNEQSTDGYKMFTLRDEDSITYKDNKYVSIVLSENDGIRKVDFIAPSGHASTNAIRSEKIHLK</sequence>
<dbReference type="InterPro" id="IPR041157">
    <property type="entry name" value="PUD1/2"/>
</dbReference>
<protein>
    <recommendedName>
        <fullName evidence="1">Up-regulated in Daf-2 domain-containing protein</fullName>
    </recommendedName>
</protein>
<dbReference type="EMBL" id="SBIJ01000060">
    <property type="protein sequence ID" value="TNH41863.1"/>
    <property type="molecule type" value="Genomic_DNA"/>
</dbReference>
<proteinExistence type="predicted"/>
<comment type="caution">
    <text evidence="2">The sequence shown here is derived from an EMBL/GenBank/DDBJ whole genome shotgun (WGS) entry which is preliminary data.</text>
</comment>
<dbReference type="AlphaFoldDB" id="A0A5C4RCW6"/>
<dbReference type="Gene3D" id="2.60.40.3820">
    <property type="match status" value="1"/>
</dbReference>
<dbReference type="Proteomes" id="UP000307592">
    <property type="component" value="Unassembled WGS sequence"/>
</dbReference>
<dbReference type="Pfam" id="PF18457">
    <property type="entry name" value="PUD1_2"/>
    <property type="match status" value="1"/>
</dbReference>
<organism evidence="2 4">
    <name type="scientific">Photorhabdus luminescens subsp. sonorensis</name>
    <dbReference type="NCBI Taxonomy" id="1173677"/>
    <lineage>
        <taxon>Bacteria</taxon>
        <taxon>Pseudomonadati</taxon>
        <taxon>Pseudomonadota</taxon>
        <taxon>Gammaproteobacteria</taxon>
        <taxon>Enterobacterales</taxon>
        <taxon>Morganellaceae</taxon>
        <taxon>Photorhabdus</taxon>
    </lineage>
</organism>
<evidence type="ECO:0000313" key="2">
    <source>
        <dbReference type="EMBL" id="TNH41863.1"/>
    </source>
</evidence>
<feature type="domain" description="Up-regulated in Daf-2" evidence="1">
    <location>
        <begin position="76"/>
        <end position="217"/>
    </location>
</feature>
<evidence type="ECO:0000259" key="1">
    <source>
        <dbReference type="Pfam" id="PF18457"/>
    </source>
</evidence>
<gene>
    <name evidence="2" type="ORF">EP164_20170</name>
    <name evidence="3" type="ORF">EP164_20195</name>
</gene>